<gene>
    <name evidence="2" type="ORF">PHACADRAFT_256839</name>
</gene>
<organism evidence="2 3">
    <name type="scientific">Phanerochaete carnosa (strain HHB-10118-sp)</name>
    <name type="common">White-rot fungus</name>
    <name type="synonym">Peniophora carnosa</name>
    <dbReference type="NCBI Taxonomy" id="650164"/>
    <lineage>
        <taxon>Eukaryota</taxon>
        <taxon>Fungi</taxon>
        <taxon>Dikarya</taxon>
        <taxon>Basidiomycota</taxon>
        <taxon>Agaricomycotina</taxon>
        <taxon>Agaricomycetes</taxon>
        <taxon>Polyporales</taxon>
        <taxon>Phanerochaetaceae</taxon>
        <taxon>Phanerochaete</taxon>
    </lineage>
</organism>
<evidence type="ECO:0000259" key="1">
    <source>
        <dbReference type="Pfam" id="PF12937"/>
    </source>
</evidence>
<sequence length="608" mass="68171">MIATGAYVPLSNEERLKIEAGIEHHRIEAARLIRRLNASTLVMCLPDELLVEIFTLCIPLRHDNIYGPSWNHAPHYGWLRLTHVCHHWREVALHMSALWTNIEVTNPEFVTSFLERSENAVPLHVHFFGTDMHGEELQAGCWMPILRASSRVHSLLIKLGDSLLTFPPIYESGRELLLTGMRELNLDYTVTSQPTLPCFISPHLPHLHTLRSHMLPYQVIKPLLAPSLKSLLLDQLRMPDSTMLRPFFEALGQLTRLERLVFIDSFFPLPADWRQLPLFADTGAVLPSLRHLHLVSHTFDVDVALVLRNLCFPGDVSVQISQTGISPFCAFQEDEAHYLFSALESRLSGSSSGALASPSPVLTLALRSNHGPGGTNTFNLNGWSSVIPLDPAIYENDPDGTMFATLPSLSFSIRWFSTSMPADPASMKKLSLVSALQQVQAFAIDTYGDHWHGPDPVSPESLQAGLASLCKVETAFARGCGVRPLLTALRVPWGPHKQFLFPSLKTLHIFGYQFVHLWSFGDDFTNEEDSMNEEDFEIDLVKHTLVERAQGGLRLDKLVISRCKGMGREELNELSELVRELIWDDVGVADPPEVLQRPRRADSDSDSD</sequence>
<dbReference type="RefSeq" id="XP_007396214.1">
    <property type="nucleotide sequence ID" value="XM_007396152.1"/>
</dbReference>
<dbReference type="OrthoDB" id="2800666at2759"/>
<dbReference type="InParanoid" id="K5WZI4"/>
<protein>
    <recommendedName>
        <fullName evidence="1">F-box domain-containing protein</fullName>
    </recommendedName>
</protein>
<accession>K5WZI4</accession>
<feature type="domain" description="F-box" evidence="1">
    <location>
        <begin position="44"/>
        <end position="102"/>
    </location>
</feature>
<dbReference type="Pfam" id="PF12937">
    <property type="entry name" value="F-box-like"/>
    <property type="match status" value="1"/>
</dbReference>
<dbReference type="AlphaFoldDB" id="K5WZI4"/>
<keyword evidence="3" id="KW-1185">Reference proteome</keyword>
<dbReference type="EMBL" id="JH930472">
    <property type="protein sequence ID" value="EKM55907.1"/>
    <property type="molecule type" value="Genomic_DNA"/>
</dbReference>
<reference evidence="2 3" key="1">
    <citation type="journal article" date="2012" name="BMC Genomics">
        <title>Comparative genomics of the white-rot fungi, Phanerochaete carnosa and P. chrysosporium, to elucidate the genetic basis of the distinct wood types they colonize.</title>
        <authorList>
            <person name="Suzuki H."/>
            <person name="MacDonald J."/>
            <person name="Syed K."/>
            <person name="Salamov A."/>
            <person name="Hori C."/>
            <person name="Aerts A."/>
            <person name="Henrissat B."/>
            <person name="Wiebenga A."/>
            <person name="vanKuyk P.A."/>
            <person name="Barry K."/>
            <person name="Lindquist E."/>
            <person name="LaButti K."/>
            <person name="Lapidus A."/>
            <person name="Lucas S."/>
            <person name="Coutinho P."/>
            <person name="Gong Y."/>
            <person name="Samejima M."/>
            <person name="Mahadevan R."/>
            <person name="Abou-Zaid M."/>
            <person name="de Vries R.P."/>
            <person name="Igarashi K."/>
            <person name="Yadav J.S."/>
            <person name="Grigoriev I.V."/>
            <person name="Master E.R."/>
        </authorList>
    </citation>
    <scope>NUCLEOTIDE SEQUENCE [LARGE SCALE GENOMIC DNA]</scope>
    <source>
        <strain evidence="2 3">HHB-10118-sp</strain>
    </source>
</reference>
<proteinExistence type="predicted"/>
<dbReference type="GeneID" id="18916673"/>
<name>K5WZI4_PHACS</name>
<dbReference type="KEGG" id="pco:PHACADRAFT_256839"/>
<dbReference type="HOGENOM" id="CLU_024199_2_2_1"/>
<dbReference type="Proteomes" id="UP000008370">
    <property type="component" value="Unassembled WGS sequence"/>
</dbReference>
<evidence type="ECO:0000313" key="3">
    <source>
        <dbReference type="Proteomes" id="UP000008370"/>
    </source>
</evidence>
<dbReference type="InterPro" id="IPR001810">
    <property type="entry name" value="F-box_dom"/>
</dbReference>
<evidence type="ECO:0000313" key="2">
    <source>
        <dbReference type="EMBL" id="EKM55907.1"/>
    </source>
</evidence>
<dbReference type="Gene3D" id="1.20.1280.50">
    <property type="match status" value="1"/>
</dbReference>